<dbReference type="RefSeq" id="WP_166008253.1">
    <property type="nucleotide sequence ID" value="NZ_CP049886.1"/>
</dbReference>
<evidence type="ECO:0000313" key="2">
    <source>
        <dbReference type="Proteomes" id="UP000500890"/>
    </source>
</evidence>
<reference evidence="1 2" key="1">
    <citation type="submission" date="2020-03" db="EMBL/GenBank/DDBJ databases">
        <title>Vagococcus sp. nov., isolated from beetles.</title>
        <authorList>
            <person name="Hyun D.-W."/>
            <person name="Bae J.-W."/>
        </authorList>
    </citation>
    <scope>NUCLEOTIDE SEQUENCE [LARGE SCALE GENOMIC DNA]</scope>
    <source>
        <strain evidence="1 2">HDW17A</strain>
    </source>
</reference>
<organism evidence="1 2">
    <name type="scientific">Vagococcus coleopterorum</name>
    <dbReference type="NCBI Taxonomy" id="2714946"/>
    <lineage>
        <taxon>Bacteria</taxon>
        <taxon>Bacillati</taxon>
        <taxon>Bacillota</taxon>
        <taxon>Bacilli</taxon>
        <taxon>Lactobacillales</taxon>
        <taxon>Enterococcaceae</taxon>
        <taxon>Vagococcus</taxon>
    </lineage>
</organism>
<dbReference type="Proteomes" id="UP000500890">
    <property type="component" value="Chromosome"/>
</dbReference>
<gene>
    <name evidence="1" type="ORF">G7081_07160</name>
</gene>
<proteinExistence type="predicted"/>
<dbReference type="KEGG" id="vah:G7081_07160"/>
<dbReference type="AlphaFoldDB" id="A0A6G8APK4"/>
<accession>A0A6G8APK4</accession>
<dbReference type="EMBL" id="CP049886">
    <property type="protein sequence ID" value="QIL46865.1"/>
    <property type="molecule type" value="Genomic_DNA"/>
</dbReference>
<name>A0A6G8APK4_9ENTE</name>
<sequence>METYIKMAGCYLSARLYFDKEGLTIYPYGHKKQRIDLDSIFYLASHSVLGGQQIRFVASNQEYILYTQGEGMKDYFEKGLGVC</sequence>
<protein>
    <submittedName>
        <fullName evidence="1">Uncharacterized protein</fullName>
    </submittedName>
</protein>
<keyword evidence="2" id="KW-1185">Reference proteome</keyword>
<evidence type="ECO:0000313" key="1">
    <source>
        <dbReference type="EMBL" id="QIL46865.1"/>
    </source>
</evidence>